<evidence type="ECO:0000256" key="1">
    <source>
        <dbReference type="SAM" id="SignalP"/>
    </source>
</evidence>
<comment type="caution">
    <text evidence="2">The sequence shown here is derived from an EMBL/GenBank/DDBJ whole genome shotgun (WGS) entry which is preliminary data.</text>
</comment>
<name>A0ABD2QNE8_9PLAT</name>
<dbReference type="AlphaFoldDB" id="A0ABD2QNE8"/>
<feature type="signal peptide" evidence="1">
    <location>
        <begin position="1"/>
        <end position="27"/>
    </location>
</feature>
<sequence>MNVGTFTLAIGLFLLLVNNLTTMATEAKKTKQIMIYYGEARKEIVRQVMACSRGCLYGGQRIYPDNILKPCKCHCPFFSSGTACEIVDQAKLNEFITSHGHKLKKPKTY</sequence>
<accession>A0ABD2QNE8</accession>
<evidence type="ECO:0000313" key="2">
    <source>
        <dbReference type="EMBL" id="KAL3320960.1"/>
    </source>
</evidence>
<feature type="chain" id="PRO_5044865112" evidence="1">
    <location>
        <begin position="28"/>
        <end position="109"/>
    </location>
</feature>
<dbReference type="EMBL" id="JBJKFK010000018">
    <property type="protein sequence ID" value="KAL3320960.1"/>
    <property type="molecule type" value="Genomic_DNA"/>
</dbReference>
<organism evidence="2 3">
    <name type="scientific">Cichlidogyrus casuarinus</name>
    <dbReference type="NCBI Taxonomy" id="1844966"/>
    <lineage>
        <taxon>Eukaryota</taxon>
        <taxon>Metazoa</taxon>
        <taxon>Spiralia</taxon>
        <taxon>Lophotrochozoa</taxon>
        <taxon>Platyhelminthes</taxon>
        <taxon>Monogenea</taxon>
        <taxon>Monopisthocotylea</taxon>
        <taxon>Dactylogyridea</taxon>
        <taxon>Ancyrocephalidae</taxon>
        <taxon>Cichlidogyrus</taxon>
    </lineage>
</organism>
<proteinExistence type="predicted"/>
<keyword evidence="1" id="KW-0732">Signal</keyword>
<dbReference type="Proteomes" id="UP001626550">
    <property type="component" value="Unassembled WGS sequence"/>
</dbReference>
<reference evidence="2 3" key="1">
    <citation type="submission" date="2024-11" db="EMBL/GenBank/DDBJ databases">
        <title>Adaptive evolution of stress response genes in parasites aligns with host niche diversity.</title>
        <authorList>
            <person name="Hahn C."/>
            <person name="Resl P."/>
        </authorList>
    </citation>
    <scope>NUCLEOTIDE SEQUENCE [LARGE SCALE GENOMIC DNA]</scope>
    <source>
        <strain evidence="2">EGGRZ-B1_66</strain>
        <tissue evidence="2">Body</tissue>
    </source>
</reference>
<evidence type="ECO:0000313" key="3">
    <source>
        <dbReference type="Proteomes" id="UP001626550"/>
    </source>
</evidence>
<keyword evidence="3" id="KW-1185">Reference proteome</keyword>
<protein>
    <submittedName>
        <fullName evidence="2">Uncharacterized protein</fullName>
    </submittedName>
</protein>
<gene>
    <name evidence="2" type="ORF">Ciccas_000348</name>
</gene>